<keyword evidence="1" id="KW-1133">Transmembrane helix</keyword>
<keyword evidence="3" id="KW-1185">Reference proteome</keyword>
<dbReference type="InterPro" id="IPR038901">
    <property type="entry name" value="HEXDC-like"/>
</dbReference>
<dbReference type="STRING" id="53326.A0A016VKT0"/>
<gene>
    <name evidence="2" type="primary">Acey_s0009.g819</name>
    <name evidence="2" type="ORF">Y032_0009g819</name>
</gene>
<dbReference type="PANTHER" id="PTHR21040">
    <property type="entry name" value="BCDNA.GH04120"/>
    <property type="match status" value="1"/>
</dbReference>
<dbReference type="SUPFAM" id="SSF51445">
    <property type="entry name" value="(Trans)glycosidases"/>
    <property type="match status" value="1"/>
</dbReference>
<accession>A0A016VKT0</accession>
<name>A0A016VKT0_9BILA</name>
<evidence type="ECO:0000256" key="1">
    <source>
        <dbReference type="SAM" id="Phobius"/>
    </source>
</evidence>
<comment type="caution">
    <text evidence="2">The sequence shown here is derived from an EMBL/GenBank/DDBJ whole genome shotgun (WGS) entry which is preliminary data.</text>
</comment>
<feature type="transmembrane region" description="Helical" evidence="1">
    <location>
        <begin position="12"/>
        <end position="30"/>
    </location>
</feature>
<proteinExistence type="predicted"/>
<dbReference type="PANTHER" id="PTHR21040:SF8">
    <property type="entry name" value="BCDNA.GH04120"/>
    <property type="match status" value="1"/>
</dbReference>
<sequence length="207" mass="23195">MISSARYNGVRRVTWIFALSGILVFIMYSLHGDGVTEDVSAKRSTGRPYDRRPFAQVWGVVPGKSGAFRRAIGPSGELTNRRASLHRPLQSIIHLDLKGAPPIMSVYEWLFPLLKKMGAHGVLMEYEDMFPYSGDLAQIKRPDHYSSSDIARINQLAADNSIEIIPLVQTFGHMEFILKHPAYAELRENITAVSLPDLSVSCFCFIL</sequence>
<dbReference type="Proteomes" id="UP000024635">
    <property type="component" value="Unassembled WGS sequence"/>
</dbReference>
<dbReference type="AlphaFoldDB" id="A0A016VKT0"/>
<keyword evidence="1" id="KW-0472">Membrane</keyword>
<dbReference type="InterPro" id="IPR017853">
    <property type="entry name" value="GH"/>
</dbReference>
<dbReference type="EMBL" id="JARK01001345">
    <property type="protein sequence ID" value="EYC27602.1"/>
    <property type="molecule type" value="Genomic_DNA"/>
</dbReference>
<reference evidence="3" key="1">
    <citation type="journal article" date="2015" name="Nat. Genet.">
        <title>The genome and transcriptome of the zoonotic hookworm Ancylostoma ceylanicum identify infection-specific gene families.</title>
        <authorList>
            <person name="Schwarz E.M."/>
            <person name="Hu Y."/>
            <person name="Antoshechkin I."/>
            <person name="Miller M.M."/>
            <person name="Sternberg P.W."/>
            <person name="Aroian R.V."/>
        </authorList>
    </citation>
    <scope>NUCLEOTIDE SEQUENCE</scope>
    <source>
        <strain evidence="3">HY135</strain>
    </source>
</reference>
<evidence type="ECO:0000313" key="3">
    <source>
        <dbReference type="Proteomes" id="UP000024635"/>
    </source>
</evidence>
<protein>
    <recommendedName>
        <fullName evidence="4">Beta-N-acetylhexosaminidase</fullName>
    </recommendedName>
</protein>
<dbReference type="Gene3D" id="3.20.20.80">
    <property type="entry name" value="Glycosidases"/>
    <property type="match status" value="1"/>
</dbReference>
<dbReference type="OrthoDB" id="10023921at2759"/>
<dbReference type="GO" id="GO:0015929">
    <property type="term" value="F:hexosaminidase activity"/>
    <property type="evidence" value="ECO:0007669"/>
    <property type="project" value="InterPro"/>
</dbReference>
<organism evidence="2 3">
    <name type="scientific">Ancylostoma ceylanicum</name>
    <dbReference type="NCBI Taxonomy" id="53326"/>
    <lineage>
        <taxon>Eukaryota</taxon>
        <taxon>Metazoa</taxon>
        <taxon>Ecdysozoa</taxon>
        <taxon>Nematoda</taxon>
        <taxon>Chromadorea</taxon>
        <taxon>Rhabditida</taxon>
        <taxon>Rhabditina</taxon>
        <taxon>Rhabditomorpha</taxon>
        <taxon>Strongyloidea</taxon>
        <taxon>Ancylostomatidae</taxon>
        <taxon>Ancylostomatinae</taxon>
        <taxon>Ancylostoma</taxon>
    </lineage>
</organism>
<keyword evidence="1" id="KW-0812">Transmembrane</keyword>
<evidence type="ECO:0000313" key="2">
    <source>
        <dbReference type="EMBL" id="EYC27602.1"/>
    </source>
</evidence>
<evidence type="ECO:0008006" key="4">
    <source>
        <dbReference type="Google" id="ProtNLM"/>
    </source>
</evidence>